<accession>A0A319DLP9</accession>
<dbReference type="EMBL" id="KZ825923">
    <property type="protein sequence ID" value="PYH92203.1"/>
    <property type="molecule type" value="Genomic_DNA"/>
</dbReference>
<dbReference type="VEuPathDB" id="FungiDB:BO71DRAFT_286159"/>
<keyword evidence="3" id="KW-1185">Reference proteome</keyword>
<reference evidence="2 3" key="1">
    <citation type="submission" date="2018-02" db="EMBL/GenBank/DDBJ databases">
        <title>The genomes of Aspergillus section Nigri reveals drivers in fungal speciation.</title>
        <authorList>
            <consortium name="DOE Joint Genome Institute"/>
            <person name="Vesth T.C."/>
            <person name="Nybo J."/>
            <person name="Theobald S."/>
            <person name="Brandl J."/>
            <person name="Frisvad J.C."/>
            <person name="Nielsen K.F."/>
            <person name="Lyhne E.K."/>
            <person name="Kogle M.E."/>
            <person name="Kuo A."/>
            <person name="Riley R."/>
            <person name="Clum A."/>
            <person name="Nolan M."/>
            <person name="Lipzen A."/>
            <person name="Salamov A."/>
            <person name="Henrissat B."/>
            <person name="Wiebenga A."/>
            <person name="De vries R.P."/>
            <person name="Grigoriev I.V."/>
            <person name="Mortensen U.H."/>
            <person name="Andersen M.R."/>
            <person name="Baker S.E."/>
        </authorList>
    </citation>
    <scope>NUCLEOTIDE SEQUENCE [LARGE SCALE GENOMIC DNA]</scope>
    <source>
        <strain evidence="2 3">CBS 707.79</strain>
    </source>
</reference>
<dbReference type="InterPro" id="IPR052895">
    <property type="entry name" value="HetReg/Transcr_Mod"/>
</dbReference>
<dbReference type="PANTHER" id="PTHR24148:SF78">
    <property type="entry name" value="HETEROKARYON INCOMPATIBILITY DOMAIN-CONTAINING PROTEIN"/>
    <property type="match status" value="1"/>
</dbReference>
<sequence length="156" mass="18025">MPRYEYSPLLYGWDSTRILRLRPHKDRNAPIQCDLIDFALASDSHRPHLYEALSYVWGSEEKPRSRLIGDKSLDVPENLYTALSYLRDPGFDRLLWVDAVCINQDDDDREKERHIQSMAKICSQATRVVVWLGETADQSDEVLEMIRVAGETANSQ</sequence>
<dbReference type="Proteomes" id="UP000247810">
    <property type="component" value="Unassembled WGS sequence"/>
</dbReference>
<dbReference type="AlphaFoldDB" id="A0A319DLP9"/>
<dbReference type="InterPro" id="IPR010730">
    <property type="entry name" value="HET"/>
</dbReference>
<name>A0A319DLP9_9EURO</name>
<dbReference type="Pfam" id="PF06985">
    <property type="entry name" value="HET"/>
    <property type="match status" value="1"/>
</dbReference>
<feature type="non-terminal residue" evidence="2">
    <location>
        <position position="156"/>
    </location>
</feature>
<dbReference type="PANTHER" id="PTHR24148">
    <property type="entry name" value="ANKYRIN REPEAT DOMAIN-CONTAINING PROTEIN 39 HOMOLOG-RELATED"/>
    <property type="match status" value="1"/>
</dbReference>
<dbReference type="STRING" id="1448320.A0A319DLP9"/>
<organism evidence="2 3">
    <name type="scientific">Aspergillus ellipticus CBS 707.79</name>
    <dbReference type="NCBI Taxonomy" id="1448320"/>
    <lineage>
        <taxon>Eukaryota</taxon>
        <taxon>Fungi</taxon>
        <taxon>Dikarya</taxon>
        <taxon>Ascomycota</taxon>
        <taxon>Pezizomycotina</taxon>
        <taxon>Eurotiomycetes</taxon>
        <taxon>Eurotiomycetidae</taxon>
        <taxon>Eurotiales</taxon>
        <taxon>Aspergillaceae</taxon>
        <taxon>Aspergillus</taxon>
        <taxon>Aspergillus subgen. Circumdati</taxon>
    </lineage>
</organism>
<proteinExistence type="predicted"/>
<evidence type="ECO:0000313" key="2">
    <source>
        <dbReference type="EMBL" id="PYH92203.1"/>
    </source>
</evidence>
<evidence type="ECO:0000259" key="1">
    <source>
        <dbReference type="Pfam" id="PF06985"/>
    </source>
</evidence>
<protein>
    <recommendedName>
        <fullName evidence="1">Heterokaryon incompatibility domain-containing protein</fullName>
    </recommendedName>
</protein>
<gene>
    <name evidence="2" type="ORF">BO71DRAFT_286159</name>
</gene>
<feature type="domain" description="Heterokaryon incompatibility" evidence="1">
    <location>
        <begin position="50"/>
        <end position="147"/>
    </location>
</feature>
<evidence type="ECO:0000313" key="3">
    <source>
        <dbReference type="Proteomes" id="UP000247810"/>
    </source>
</evidence>
<dbReference type="OrthoDB" id="4850726at2759"/>